<keyword evidence="3 6" id="KW-0418">Kinase</keyword>
<dbReference type="Gene3D" id="2.60.200.40">
    <property type="match status" value="1"/>
</dbReference>
<evidence type="ECO:0000259" key="5">
    <source>
        <dbReference type="PROSITE" id="PS50146"/>
    </source>
</evidence>
<dbReference type="EMBL" id="JAKJSC010000006">
    <property type="protein sequence ID" value="MDE5419822.1"/>
    <property type="molecule type" value="Genomic_DNA"/>
</dbReference>
<protein>
    <submittedName>
        <fullName evidence="6">Diacylglycerol kinase family lipid kinase</fullName>
    </submittedName>
</protein>
<dbReference type="PROSITE" id="PS50146">
    <property type="entry name" value="DAGK"/>
    <property type="match status" value="1"/>
</dbReference>
<evidence type="ECO:0000256" key="2">
    <source>
        <dbReference type="ARBA" id="ARBA00022741"/>
    </source>
</evidence>
<evidence type="ECO:0000256" key="4">
    <source>
        <dbReference type="ARBA" id="ARBA00022840"/>
    </source>
</evidence>
<dbReference type="Pfam" id="PF19279">
    <property type="entry name" value="YegS_C"/>
    <property type="match status" value="1"/>
</dbReference>
<evidence type="ECO:0000256" key="1">
    <source>
        <dbReference type="ARBA" id="ARBA00022679"/>
    </source>
</evidence>
<keyword evidence="2" id="KW-0547">Nucleotide-binding</keyword>
<proteinExistence type="predicted"/>
<dbReference type="SMART" id="SM00046">
    <property type="entry name" value="DAGKc"/>
    <property type="match status" value="1"/>
</dbReference>
<dbReference type="Pfam" id="PF00781">
    <property type="entry name" value="DAGK_cat"/>
    <property type="match status" value="1"/>
</dbReference>
<dbReference type="InterPro" id="IPR045540">
    <property type="entry name" value="YegS/DAGK_C"/>
</dbReference>
<dbReference type="Proteomes" id="UP001528920">
    <property type="component" value="Unassembled WGS sequence"/>
</dbReference>
<accession>A0ABT5VWY7</accession>
<dbReference type="SUPFAM" id="SSF111331">
    <property type="entry name" value="NAD kinase/diacylglycerol kinase-like"/>
    <property type="match status" value="1"/>
</dbReference>
<evidence type="ECO:0000313" key="7">
    <source>
        <dbReference type="Proteomes" id="UP001528920"/>
    </source>
</evidence>
<dbReference type="Gene3D" id="3.40.50.10330">
    <property type="entry name" value="Probable inorganic polyphosphate/atp-NAD kinase, domain 1"/>
    <property type="match status" value="1"/>
</dbReference>
<sequence length="291" mass="31902">MITALKTLAIVNPISGTGKQKNIECLLKKYLDHERFHLQVEKTGYAGHGTELAKLAVTNDFDVVIAIGGDGTINEIANALTFSDVAMGIIPCGSGNGLARHLGIPMNTKRAIQCINKATINKIDTIRANDYRFINVAGIGFDALIAHEFAKMKSRGLASYAKAILKCFRIFSNQSFVLKNKEIETIENGMMLCFANSSQFGNNAYIAPSAKVDDGKINISLLKKPKWFQIPVLGWKVFTKGINTSSLFSEIITNEITIVQQSDQGHIDGEPIYFGKEIHLKIDPLSLKLLA</sequence>
<keyword evidence="4" id="KW-0067">ATP-binding</keyword>
<dbReference type="InterPro" id="IPR001206">
    <property type="entry name" value="Diacylglycerol_kinase_cat_dom"/>
</dbReference>
<dbReference type="InterPro" id="IPR017438">
    <property type="entry name" value="ATP-NAD_kinase_N"/>
</dbReference>
<dbReference type="InterPro" id="IPR016064">
    <property type="entry name" value="NAD/diacylglycerol_kinase_sf"/>
</dbReference>
<keyword evidence="7" id="KW-1185">Reference proteome</keyword>
<evidence type="ECO:0000313" key="6">
    <source>
        <dbReference type="EMBL" id="MDE5419822.1"/>
    </source>
</evidence>
<organism evidence="6 7">
    <name type="scientific">Paralabilibaculum antarcticum</name>
    <dbReference type="NCBI Taxonomy" id="2912572"/>
    <lineage>
        <taxon>Bacteria</taxon>
        <taxon>Pseudomonadati</taxon>
        <taxon>Bacteroidota</taxon>
        <taxon>Bacteroidia</taxon>
        <taxon>Marinilabiliales</taxon>
        <taxon>Marinifilaceae</taxon>
        <taxon>Paralabilibaculum</taxon>
    </lineage>
</organism>
<dbReference type="RefSeq" id="WP_275111154.1">
    <property type="nucleotide sequence ID" value="NZ_JAKJSC010000006.1"/>
</dbReference>
<keyword evidence="1" id="KW-0808">Transferase</keyword>
<dbReference type="GO" id="GO:0016301">
    <property type="term" value="F:kinase activity"/>
    <property type="evidence" value="ECO:0007669"/>
    <property type="project" value="UniProtKB-KW"/>
</dbReference>
<name>A0ABT5VWY7_9BACT</name>
<comment type="caution">
    <text evidence="6">The sequence shown here is derived from an EMBL/GenBank/DDBJ whole genome shotgun (WGS) entry which is preliminary data.</text>
</comment>
<feature type="domain" description="DAGKc" evidence="5">
    <location>
        <begin position="2"/>
        <end position="131"/>
    </location>
</feature>
<evidence type="ECO:0000256" key="3">
    <source>
        <dbReference type="ARBA" id="ARBA00022777"/>
    </source>
</evidence>
<dbReference type="InterPro" id="IPR050187">
    <property type="entry name" value="Lipid_Phosphate_FormReg"/>
</dbReference>
<dbReference type="PANTHER" id="PTHR12358">
    <property type="entry name" value="SPHINGOSINE KINASE"/>
    <property type="match status" value="1"/>
</dbReference>
<reference evidence="6 7" key="1">
    <citation type="submission" date="2022-01" db="EMBL/GenBank/DDBJ databases">
        <title>Labilibaculum sp. nov, a marine bacterium isolated from Antarctica.</title>
        <authorList>
            <person name="Dai W."/>
        </authorList>
    </citation>
    <scope>NUCLEOTIDE SEQUENCE [LARGE SCALE GENOMIC DNA]</scope>
    <source>
        <strain evidence="6 7">DW002</strain>
    </source>
</reference>
<dbReference type="PANTHER" id="PTHR12358:SF106">
    <property type="entry name" value="LIPID KINASE YEGS"/>
    <property type="match status" value="1"/>
</dbReference>
<gene>
    <name evidence="6" type="ORF">L3049_17670</name>
</gene>